<sequence length="401" mass="45921">MDHFSVLPNEILDLFSTEIQERGSLFSLSLVSKNCYDLFNRRLYEFVCADRQIRPDQIRTFALSQSERMPLIGPHPASFVKTLKLKFIQYEDMEGEEQTPTRLQGDIEEDLFRTQIIPALKNIAEHSGLYRLELFFPNVSLDKGIKDQSSIVFGHLREIIIGCPIPNKKSLDIFESICRGSPSLNYLELNWWRFNYIRDPNVVVRLMGSIPKVCPNLREIQLLHLNDVISEQSRESIQQVFDDPNFTFPLLQKLHCARFMSCNTFLERHLGIENLKCNNSSKSGFIGALPNLRLFHGSVTDYLALCSKYPPPVEYLELDFISTVPRLGAQEEMRLINGLAKTRTLRRFVLNEYRITGISLVLLNAITNACPNLTHFTSRLGKEVSAEPASLSFGCDCFDES</sequence>
<dbReference type="EMBL" id="ML769734">
    <property type="protein sequence ID" value="KAE9388625.1"/>
    <property type="molecule type" value="Genomic_DNA"/>
</dbReference>
<keyword evidence="2" id="KW-1185">Reference proteome</keyword>
<dbReference type="InterPro" id="IPR032675">
    <property type="entry name" value="LRR_dom_sf"/>
</dbReference>
<organism evidence="1 2">
    <name type="scientific">Gymnopus androsaceus JB14</name>
    <dbReference type="NCBI Taxonomy" id="1447944"/>
    <lineage>
        <taxon>Eukaryota</taxon>
        <taxon>Fungi</taxon>
        <taxon>Dikarya</taxon>
        <taxon>Basidiomycota</taxon>
        <taxon>Agaricomycotina</taxon>
        <taxon>Agaricomycetes</taxon>
        <taxon>Agaricomycetidae</taxon>
        <taxon>Agaricales</taxon>
        <taxon>Marasmiineae</taxon>
        <taxon>Omphalotaceae</taxon>
        <taxon>Gymnopus</taxon>
    </lineage>
</organism>
<dbReference type="SUPFAM" id="SSF52047">
    <property type="entry name" value="RNI-like"/>
    <property type="match status" value="1"/>
</dbReference>
<evidence type="ECO:0008006" key="3">
    <source>
        <dbReference type="Google" id="ProtNLM"/>
    </source>
</evidence>
<gene>
    <name evidence="1" type="ORF">BT96DRAFT_429203</name>
</gene>
<dbReference type="Proteomes" id="UP000799118">
    <property type="component" value="Unassembled WGS sequence"/>
</dbReference>
<dbReference type="Gene3D" id="3.80.10.10">
    <property type="entry name" value="Ribonuclease Inhibitor"/>
    <property type="match status" value="1"/>
</dbReference>
<dbReference type="AlphaFoldDB" id="A0A6A4GU15"/>
<evidence type="ECO:0000313" key="2">
    <source>
        <dbReference type="Proteomes" id="UP000799118"/>
    </source>
</evidence>
<accession>A0A6A4GU15</accession>
<reference evidence="1" key="1">
    <citation type="journal article" date="2019" name="Environ. Microbiol.">
        <title>Fungal ecological strategies reflected in gene transcription - a case study of two litter decomposers.</title>
        <authorList>
            <person name="Barbi F."/>
            <person name="Kohler A."/>
            <person name="Barry K."/>
            <person name="Baskaran P."/>
            <person name="Daum C."/>
            <person name="Fauchery L."/>
            <person name="Ihrmark K."/>
            <person name="Kuo A."/>
            <person name="LaButti K."/>
            <person name="Lipzen A."/>
            <person name="Morin E."/>
            <person name="Grigoriev I.V."/>
            <person name="Henrissat B."/>
            <person name="Lindahl B."/>
            <person name="Martin F."/>
        </authorList>
    </citation>
    <scope>NUCLEOTIDE SEQUENCE</scope>
    <source>
        <strain evidence="1">JB14</strain>
    </source>
</reference>
<protein>
    <recommendedName>
        <fullName evidence="3">F-box domain-containing protein</fullName>
    </recommendedName>
</protein>
<evidence type="ECO:0000313" key="1">
    <source>
        <dbReference type="EMBL" id="KAE9388625.1"/>
    </source>
</evidence>
<proteinExistence type="predicted"/>
<name>A0A6A4GU15_9AGAR</name>